<feature type="transmembrane region" description="Helical" evidence="7">
    <location>
        <begin position="434"/>
        <end position="456"/>
    </location>
</feature>
<evidence type="ECO:0000256" key="3">
    <source>
        <dbReference type="ARBA" id="ARBA00022475"/>
    </source>
</evidence>
<proteinExistence type="predicted"/>
<dbReference type="EMBL" id="JACJVO010000008">
    <property type="protein sequence ID" value="MBB6730642.1"/>
    <property type="molecule type" value="Genomic_DNA"/>
</dbReference>
<dbReference type="PANTHER" id="PTHR42718">
    <property type="entry name" value="MAJOR FACILITATOR SUPERFAMILY MULTIDRUG TRANSPORTER MFSC"/>
    <property type="match status" value="1"/>
</dbReference>
<accession>A0A7X0VUU1</accession>
<comment type="subcellular location">
    <subcellularLocation>
        <location evidence="1">Cell membrane</location>
        <topology evidence="1">Multi-pass membrane protein</topology>
    </subcellularLocation>
</comment>
<feature type="transmembrane region" description="Helical" evidence="7">
    <location>
        <begin position="237"/>
        <end position="254"/>
    </location>
</feature>
<gene>
    <name evidence="9" type="ORF">H7C18_06970</name>
</gene>
<organism evidence="9 10">
    <name type="scientific">Cohnella zeiphila</name>
    <dbReference type="NCBI Taxonomy" id="2761120"/>
    <lineage>
        <taxon>Bacteria</taxon>
        <taxon>Bacillati</taxon>
        <taxon>Bacillota</taxon>
        <taxon>Bacilli</taxon>
        <taxon>Bacillales</taxon>
        <taxon>Paenibacillaceae</taxon>
        <taxon>Cohnella</taxon>
    </lineage>
</organism>
<feature type="transmembrane region" description="Helical" evidence="7">
    <location>
        <begin position="304"/>
        <end position="323"/>
    </location>
</feature>
<dbReference type="InterPro" id="IPR036259">
    <property type="entry name" value="MFS_trans_sf"/>
</dbReference>
<evidence type="ECO:0000256" key="6">
    <source>
        <dbReference type="ARBA" id="ARBA00023136"/>
    </source>
</evidence>
<evidence type="ECO:0000313" key="10">
    <source>
        <dbReference type="Proteomes" id="UP000564644"/>
    </source>
</evidence>
<feature type="transmembrane region" description="Helical" evidence="7">
    <location>
        <begin position="363"/>
        <end position="387"/>
    </location>
</feature>
<feature type="transmembrane region" description="Helical" evidence="7">
    <location>
        <begin position="408"/>
        <end position="428"/>
    </location>
</feature>
<keyword evidence="3" id="KW-1003">Cell membrane</keyword>
<feature type="transmembrane region" description="Helical" evidence="7">
    <location>
        <begin position="335"/>
        <end position="357"/>
    </location>
</feature>
<comment type="caution">
    <text evidence="9">The sequence shown here is derived from an EMBL/GenBank/DDBJ whole genome shotgun (WGS) entry which is preliminary data.</text>
</comment>
<dbReference type="InterPro" id="IPR020846">
    <property type="entry name" value="MFS_dom"/>
</dbReference>
<evidence type="ECO:0000256" key="7">
    <source>
        <dbReference type="SAM" id="Phobius"/>
    </source>
</evidence>
<feature type="transmembrane region" description="Helical" evidence="7">
    <location>
        <begin position="144"/>
        <end position="163"/>
    </location>
</feature>
<evidence type="ECO:0000256" key="1">
    <source>
        <dbReference type="ARBA" id="ARBA00004651"/>
    </source>
</evidence>
<dbReference type="Proteomes" id="UP000564644">
    <property type="component" value="Unassembled WGS sequence"/>
</dbReference>
<keyword evidence="2" id="KW-0813">Transport</keyword>
<evidence type="ECO:0000256" key="5">
    <source>
        <dbReference type="ARBA" id="ARBA00022989"/>
    </source>
</evidence>
<dbReference type="GO" id="GO:0022857">
    <property type="term" value="F:transmembrane transporter activity"/>
    <property type="evidence" value="ECO:0007669"/>
    <property type="project" value="InterPro"/>
</dbReference>
<keyword evidence="10" id="KW-1185">Reference proteome</keyword>
<feature type="transmembrane region" description="Helical" evidence="7">
    <location>
        <begin position="205"/>
        <end position="225"/>
    </location>
</feature>
<feature type="transmembrane region" description="Helical" evidence="7">
    <location>
        <begin position="50"/>
        <end position="70"/>
    </location>
</feature>
<evidence type="ECO:0000256" key="2">
    <source>
        <dbReference type="ARBA" id="ARBA00022448"/>
    </source>
</evidence>
<feature type="domain" description="Major facilitator superfamily (MFS) profile" evidence="8">
    <location>
        <begin position="16"/>
        <end position="460"/>
    </location>
</feature>
<dbReference type="Gene3D" id="1.20.1720.10">
    <property type="entry name" value="Multidrug resistance protein D"/>
    <property type="match status" value="1"/>
</dbReference>
<dbReference type="SUPFAM" id="SSF103473">
    <property type="entry name" value="MFS general substrate transporter"/>
    <property type="match status" value="1"/>
</dbReference>
<dbReference type="Pfam" id="PF07690">
    <property type="entry name" value="MFS_1"/>
    <property type="match status" value="1"/>
</dbReference>
<feature type="transmembrane region" description="Helical" evidence="7">
    <location>
        <begin position="111"/>
        <end position="132"/>
    </location>
</feature>
<feature type="transmembrane region" description="Helical" evidence="7">
    <location>
        <begin position="15"/>
        <end position="38"/>
    </location>
</feature>
<dbReference type="PANTHER" id="PTHR42718:SF46">
    <property type="entry name" value="BLR6921 PROTEIN"/>
    <property type="match status" value="1"/>
</dbReference>
<dbReference type="InterPro" id="IPR011701">
    <property type="entry name" value="MFS"/>
</dbReference>
<keyword evidence="6 7" id="KW-0472">Membrane</keyword>
<evidence type="ECO:0000259" key="8">
    <source>
        <dbReference type="PROSITE" id="PS50850"/>
    </source>
</evidence>
<dbReference type="Gene3D" id="1.20.1250.20">
    <property type="entry name" value="MFS general substrate transporter like domains"/>
    <property type="match status" value="1"/>
</dbReference>
<dbReference type="CDD" id="cd17321">
    <property type="entry name" value="MFS_MMR_MDR_like"/>
    <property type="match status" value="1"/>
</dbReference>
<feature type="transmembrane region" description="Helical" evidence="7">
    <location>
        <begin position="275"/>
        <end position="298"/>
    </location>
</feature>
<dbReference type="GO" id="GO:0005886">
    <property type="term" value="C:plasma membrane"/>
    <property type="evidence" value="ECO:0007669"/>
    <property type="project" value="UniProtKB-SubCell"/>
</dbReference>
<evidence type="ECO:0000256" key="4">
    <source>
        <dbReference type="ARBA" id="ARBA00022692"/>
    </source>
</evidence>
<dbReference type="RefSeq" id="WP_185128306.1">
    <property type="nucleotide sequence ID" value="NZ_JACJVO010000008.1"/>
</dbReference>
<sequence length="461" mass="48154">MTNDPRKRPLPQSRAAFTVLALVQATLIFTIALIIVPLPKIAHEFSLNPADLLLLQVAYGLPFSGLLLFGGRLTDRHNGRRMLEIGLIVFGASSVMAAFAPDFEILVGSRFLQGVGAAIAAPALMAVLRTLFPDPADFGRAMAVWGGVPFLGAILGFILSGIVTNWISWRWMFVVPVLVTAFALAKSRSLLPAGEIGSFANRPGLDPLGAILVTLGISLTSYGLIASGDYSWSSPVVYGPFLVGLALLIVFLGAERKARNPLLPLGFILDPRRMIGLAGMFLAAAASMAIEYVLTLYLQQIRGWSSLATAVSFMPFSVTMMVANRVSAPLIARFGIARAMTSGGLISALGLGLLAWVGRDTAYAAILLPGQIILAAGISLVLSGAAVQSTANVEQHQAGLAGGVMNTAMELGPTVGLTVLMAVAAAQADAVQGYAWAFGTAGAVFVLLAVAAGLLLPRKSN</sequence>
<name>A0A7X0VUU1_9BACL</name>
<keyword evidence="5 7" id="KW-1133">Transmembrane helix</keyword>
<keyword evidence="4 7" id="KW-0812">Transmembrane</keyword>
<reference evidence="9 10" key="1">
    <citation type="submission" date="2020-08" db="EMBL/GenBank/DDBJ databases">
        <title>Cohnella phylogeny.</title>
        <authorList>
            <person name="Dunlap C."/>
        </authorList>
    </citation>
    <scope>NUCLEOTIDE SEQUENCE [LARGE SCALE GENOMIC DNA]</scope>
    <source>
        <strain evidence="9 10">CBP 2801</strain>
    </source>
</reference>
<dbReference type="PROSITE" id="PS50850">
    <property type="entry name" value="MFS"/>
    <property type="match status" value="1"/>
</dbReference>
<dbReference type="AlphaFoldDB" id="A0A7X0VUU1"/>
<protein>
    <submittedName>
        <fullName evidence="9">MFS transporter</fullName>
    </submittedName>
</protein>
<evidence type="ECO:0000313" key="9">
    <source>
        <dbReference type="EMBL" id="MBB6730642.1"/>
    </source>
</evidence>
<feature type="transmembrane region" description="Helical" evidence="7">
    <location>
        <begin position="82"/>
        <end position="99"/>
    </location>
</feature>